<organism evidence="2 3">
    <name type="scientific">Araneus ventricosus</name>
    <name type="common">Orbweaver spider</name>
    <name type="synonym">Epeira ventricosa</name>
    <dbReference type="NCBI Taxonomy" id="182803"/>
    <lineage>
        <taxon>Eukaryota</taxon>
        <taxon>Metazoa</taxon>
        <taxon>Ecdysozoa</taxon>
        <taxon>Arthropoda</taxon>
        <taxon>Chelicerata</taxon>
        <taxon>Arachnida</taxon>
        <taxon>Araneae</taxon>
        <taxon>Araneomorphae</taxon>
        <taxon>Entelegynae</taxon>
        <taxon>Araneoidea</taxon>
        <taxon>Araneidae</taxon>
        <taxon>Araneus</taxon>
    </lineage>
</organism>
<keyword evidence="3" id="KW-1185">Reference proteome</keyword>
<reference evidence="2 3" key="1">
    <citation type="journal article" date="2019" name="Sci. Rep.">
        <title>Orb-weaving spider Araneus ventricosus genome elucidates the spidroin gene catalogue.</title>
        <authorList>
            <person name="Kono N."/>
            <person name="Nakamura H."/>
            <person name="Ohtoshi R."/>
            <person name="Moran D.A.P."/>
            <person name="Shinohara A."/>
            <person name="Yoshida Y."/>
            <person name="Fujiwara M."/>
            <person name="Mori M."/>
            <person name="Tomita M."/>
            <person name="Arakawa K."/>
        </authorList>
    </citation>
    <scope>NUCLEOTIDE SEQUENCE [LARGE SCALE GENOMIC DNA]</scope>
</reference>
<sequence length="208" mass="24538">MKEKKENKMKRLKNGNDKKRLQNENTKKKFKSRNVGVKKRLQNGNVKKKSKLQNEDAKKKFKWRNVGEEKNKNTRNGSERKNSRNGSERMKWKIDKATSSVHFQADPALELQHVELFSRMSWPLPYIIRASNSQKYINIGLWKAWEVQYNLKNHTFADISKAHVSASLRCPVRHLIQNASLSPIHSRDRCISGVDLWKGPYHRIYLLW</sequence>
<proteinExistence type="predicted"/>
<feature type="compositionally biased region" description="Basic and acidic residues" evidence="1">
    <location>
        <begin position="65"/>
        <end position="90"/>
    </location>
</feature>
<dbReference type="EMBL" id="BGPR01000239">
    <property type="protein sequence ID" value="GBM07147.1"/>
    <property type="molecule type" value="Genomic_DNA"/>
</dbReference>
<accession>A0A4Y2CTM5</accession>
<feature type="compositionally biased region" description="Basic and acidic residues" evidence="1">
    <location>
        <begin position="14"/>
        <end position="27"/>
    </location>
</feature>
<dbReference type="AlphaFoldDB" id="A0A4Y2CTM5"/>
<evidence type="ECO:0000256" key="1">
    <source>
        <dbReference type="SAM" id="MobiDB-lite"/>
    </source>
</evidence>
<gene>
    <name evidence="2" type="ORF">AVEN_15404_1</name>
</gene>
<comment type="caution">
    <text evidence="2">The sequence shown here is derived from an EMBL/GenBank/DDBJ whole genome shotgun (WGS) entry which is preliminary data.</text>
</comment>
<feature type="region of interest" description="Disordered" evidence="1">
    <location>
        <begin position="1"/>
        <end position="90"/>
    </location>
</feature>
<name>A0A4Y2CTM5_ARAVE</name>
<dbReference type="Proteomes" id="UP000499080">
    <property type="component" value="Unassembled WGS sequence"/>
</dbReference>
<protein>
    <submittedName>
        <fullName evidence="2">Uncharacterized protein</fullName>
    </submittedName>
</protein>
<evidence type="ECO:0000313" key="3">
    <source>
        <dbReference type="Proteomes" id="UP000499080"/>
    </source>
</evidence>
<feature type="compositionally biased region" description="Basic residues" evidence="1">
    <location>
        <begin position="28"/>
        <end position="51"/>
    </location>
</feature>
<evidence type="ECO:0000313" key="2">
    <source>
        <dbReference type="EMBL" id="GBM07147.1"/>
    </source>
</evidence>